<dbReference type="InterPro" id="IPR022742">
    <property type="entry name" value="Hydrolase_4"/>
</dbReference>
<evidence type="ECO:0000256" key="1">
    <source>
        <dbReference type="ARBA" id="ARBA00004240"/>
    </source>
</evidence>
<evidence type="ECO:0000256" key="4">
    <source>
        <dbReference type="ARBA" id="ARBA00023136"/>
    </source>
</evidence>
<dbReference type="EMBL" id="CP132938">
    <property type="protein sequence ID" value="XCB21272.1"/>
    <property type="molecule type" value="Genomic_DNA"/>
</dbReference>
<protein>
    <submittedName>
        <fullName evidence="6">Alpha/beta fold hydrolase</fullName>
    </submittedName>
</protein>
<reference evidence="6" key="2">
    <citation type="journal article" date="2024" name="Environ. Microbiol.">
        <title>Genome analysis and description of Tunturibacter gen. nov. expands the diversity of Terriglobia in tundra soils.</title>
        <authorList>
            <person name="Messyasz A."/>
            <person name="Mannisto M.K."/>
            <person name="Kerkhof L.J."/>
            <person name="Haggblom M.M."/>
        </authorList>
    </citation>
    <scope>NUCLEOTIDE SEQUENCE</scope>
    <source>
        <strain evidence="6">M8UP39</strain>
    </source>
</reference>
<dbReference type="Pfam" id="PF12146">
    <property type="entry name" value="Hydrolase_4"/>
    <property type="match status" value="1"/>
</dbReference>
<evidence type="ECO:0000313" key="6">
    <source>
        <dbReference type="EMBL" id="XCB21272.1"/>
    </source>
</evidence>
<keyword evidence="6" id="KW-0378">Hydrolase</keyword>
<dbReference type="InterPro" id="IPR052374">
    <property type="entry name" value="SERAC1"/>
</dbReference>
<dbReference type="AlphaFoldDB" id="A0AAU7YXL2"/>
<organism evidence="6">
    <name type="scientific">Tunturiibacter gelidiferens</name>
    <dbReference type="NCBI Taxonomy" id="3069689"/>
    <lineage>
        <taxon>Bacteria</taxon>
        <taxon>Pseudomonadati</taxon>
        <taxon>Acidobacteriota</taxon>
        <taxon>Terriglobia</taxon>
        <taxon>Terriglobales</taxon>
        <taxon>Acidobacteriaceae</taxon>
        <taxon>Tunturiibacter</taxon>
    </lineage>
</organism>
<comment type="subcellular location">
    <subcellularLocation>
        <location evidence="1">Endoplasmic reticulum</location>
    </subcellularLocation>
    <subcellularLocation>
        <location evidence="2">Membrane</location>
    </subcellularLocation>
</comment>
<evidence type="ECO:0000256" key="3">
    <source>
        <dbReference type="ARBA" id="ARBA00022824"/>
    </source>
</evidence>
<dbReference type="Gene3D" id="3.40.50.1820">
    <property type="entry name" value="alpha/beta hydrolase"/>
    <property type="match status" value="1"/>
</dbReference>
<dbReference type="RefSeq" id="WP_353071485.1">
    <property type="nucleotide sequence ID" value="NZ_CP132938.1"/>
</dbReference>
<feature type="domain" description="Serine aminopeptidase S33" evidence="5">
    <location>
        <begin position="95"/>
        <end position="236"/>
    </location>
</feature>
<sequence length="538" mass="60430">MSETLIDGVLFREFLGPGPLPLTDRAIVFVHGYTGDADSTWRARNAQLSFYELLASDPAFYDHHVLRFQYQSKKLRPPAIPNIADQLIQALVGLPYRRIIYIAHSMGGLVVMHAILRSLEKGKTGNVAGLLLYGVPMSGVEWLKFARSVLTGAELVYPHVGLVSKFIGGNKQLAALTEDSEFIESLTGRWAWRVLNGGDPGIATAQRAFFPVRVITGNDDWVVKESSARGLYAEIDWENADQDHINLVKPSSFQAPTYLSAARFIQESKSWISPALLVKLRTQMDQIWEMRKEETISNWIFDLEFDNSSAATVMSGERGNNLGAGLVNFSIFRVTRCEYVRKIPQPVLKFGFAVGHILADSVWTNNFVFLHRCNMSALPSELSNRLQNTIRELLRTMTAEVAWGRLFDEVRLVVHDLATGVRHELHPGVFTRGDFSLIRDYTLPEDANHLVGKEATIEVSFSSVMPTASCDYTASFPWLCDGFRFNVFVQGEPRYLLHSVGLRGAAAIQVNREHQSRLQCSSEDLILPGSTLQFEWRF</sequence>
<dbReference type="PANTHER" id="PTHR48182">
    <property type="entry name" value="PROTEIN SERAC1"/>
    <property type="match status" value="1"/>
</dbReference>
<dbReference type="GO" id="GO:0016787">
    <property type="term" value="F:hydrolase activity"/>
    <property type="evidence" value="ECO:0007669"/>
    <property type="project" value="UniProtKB-KW"/>
</dbReference>
<proteinExistence type="predicted"/>
<dbReference type="GO" id="GO:0016020">
    <property type="term" value="C:membrane"/>
    <property type="evidence" value="ECO:0007669"/>
    <property type="project" value="UniProtKB-SubCell"/>
</dbReference>
<dbReference type="KEGG" id="tgi:RBB81_17005"/>
<evidence type="ECO:0000256" key="2">
    <source>
        <dbReference type="ARBA" id="ARBA00004370"/>
    </source>
</evidence>
<accession>A0AAU7YXL2</accession>
<keyword evidence="4" id="KW-0472">Membrane</keyword>
<dbReference type="SUPFAM" id="SSF53474">
    <property type="entry name" value="alpha/beta-Hydrolases"/>
    <property type="match status" value="1"/>
</dbReference>
<reference evidence="6" key="1">
    <citation type="submission" date="2023-08" db="EMBL/GenBank/DDBJ databases">
        <authorList>
            <person name="Messyasz A."/>
            <person name="Mannisto M.K."/>
            <person name="Kerkhof L.J."/>
            <person name="Haggblom M."/>
        </authorList>
    </citation>
    <scope>NUCLEOTIDE SEQUENCE</scope>
    <source>
        <strain evidence="6">M8UP39</strain>
    </source>
</reference>
<name>A0AAU7YXL2_9BACT</name>
<dbReference type="PANTHER" id="PTHR48182:SF2">
    <property type="entry name" value="PROTEIN SERAC1"/>
    <property type="match status" value="1"/>
</dbReference>
<evidence type="ECO:0000259" key="5">
    <source>
        <dbReference type="Pfam" id="PF12146"/>
    </source>
</evidence>
<gene>
    <name evidence="6" type="ORF">RBB81_17005</name>
</gene>
<keyword evidence="3" id="KW-0256">Endoplasmic reticulum</keyword>
<dbReference type="InterPro" id="IPR029058">
    <property type="entry name" value="AB_hydrolase_fold"/>
</dbReference>